<proteinExistence type="predicted"/>
<keyword evidence="4" id="KW-0564">Palmitate</keyword>
<keyword evidence="2" id="KW-0732">Signal</keyword>
<dbReference type="Proteomes" id="UP000031967">
    <property type="component" value="Unassembled WGS sequence"/>
</dbReference>
<dbReference type="PANTHER" id="PTHR43649:SF33">
    <property type="entry name" value="POLYGALACTURONAN_RHAMNOGALACTURONAN-BINDING PROTEIN YTCQ"/>
    <property type="match status" value="1"/>
</dbReference>
<dbReference type="Pfam" id="PF13416">
    <property type="entry name" value="SBP_bac_8"/>
    <property type="match status" value="1"/>
</dbReference>
<dbReference type="SUPFAM" id="SSF53850">
    <property type="entry name" value="Periplasmic binding protein-like II"/>
    <property type="match status" value="1"/>
</dbReference>
<protein>
    <recommendedName>
        <fullName evidence="8">ABC transporter substrate-binding protein</fullName>
    </recommendedName>
</protein>
<dbReference type="InterPro" id="IPR050490">
    <property type="entry name" value="Bact_solute-bd_prot1"/>
</dbReference>
<keyword evidence="7" id="KW-1185">Reference proteome</keyword>
<keyword evidence="5" id="KW-0449">Lipoprotein</keyword>
<dbReference type="RefSeq" id="WP_041050142.1">
    <property type="nucleotide sequence ID" value="NZ_JXAK01000047.1"/>
</dbReference>
<evidence type="ECO:0000256" key="1">
    <source>
        <dbReference type="ARBA" id="ARBA00022475"/>
    </source>
</evidence>
<gene>
    <name evidence="6" type="ORF">SD70_23260</name>
</gene>
<keyword evidence="1" id="KW-1003">Cell membrane</keyword>
<reference evidence="6 7" key="1">
    <citation type="submission" date="2014-12" db="EMBL/GenBank/DDBJ databases">
        <title>Draft genome sequence of Paenibacillus kamchatkensis strain B-2647.</title>
        <authorList>
            <person name="Karlyshev A.V."/>
            <person name="Kudryashova E.B."/>
        </authorList>
    </citation>
    <scope>NUCLEOTIDE SEQUENCE [LARGE SCALE GENOMIC DNA]</scope>
    <source>
        <strain evidence="6 7">VKM B-2647</strain>
    </source>
</reference>
<evidence type="ECO:0000256" key="3">
    <source>
        <dbReference type="ARBA" id="ARBA00023136"/>
    </source>
</evidence>
<name>A0ABR5AEE4_9BACL</name>
<sequence length="506" mass="56883">MSTNAFTKFAEQKFNMKINWVEAPASDYQAKQALLLQSGNYPDAFWNGSFSTADILKYSKQGIIKPLSKDMLQKYAPNVWKVLQEDQKLSSIAQAPDGNYYGLPAYNYCQHCDFSSKLWINTNLLQKFNLQMPTTTDEFEHVLEVFKQNGLIPMTGAVRTDGWHSDPTPFLMNSFAYNVDTNNANDYLALQNGKVTFSAITPEWKQGLQYMNRLYKKGLIDPQAFSQKMDNVKKAVAQGKVGVFAQGNSGGVLDGGTQNKDFGAWRTVAPLKGPGGMHYAAFYGNGFGSLQFVVTNKAKDEQVAKLLEFINYIYTPEGTETLDFGPEGKYWTKAKPGDKGLCGGPALFATDSDKFYAGDSRQNEGWNQMGPMFQSKEFRCGFVLAVPPFSPKGLEETLLYETEKNYVGNQPKEVYPNASWIDPAKTQQYALASTNINKYVQQWTVQFIVGDKSIDQNWDEYVKGVQNLGLQDYLDTTQQAMKKPFDTYVEYDKPDESIVNFLASLK</sequence>
<dbReference type="PANTHER" id="PTHR43649">
    <property type="entry name" value="ARABINOSE-BINDING PROTEIN-RELATED"/>
    <property type="match status" value="1"/>
</dbReference>
<comment type="caution">
    <text evidence="6">The sequence shown here is derived from an EMBL/GenBank/DDBJ whole genome shotgun (WGS) entry which is preliminary data.</text>
</comment>
<accession>A0ABR5AEE4</accession>
<evidence type="ECO:0000256" key="5">
    <source>
        <dbReference type="ARBA" id="ARBA00023288"/>
    </source>
</evidence>
<dbReference type="EMBL" id="JXAK01000047">
    <property type="protein sequence ID" value="KIL38965.1"/>
    <property type="molecule type" value="Genomic_DNA"/>
</dbReference>
<evidence type="ECO:0008006" key="8">
    <source>
        <dbReference type="Google" id="ProtNLM"/>
    </source>
</evidence>
<evidence type="ECO:0000256" key="4">
    <source>
        <dbReference type="ARBA" id="ARBA00023139"/>
    </source>
</evidence>
<evidence type="ECO:0000256" key="2">
    <source>
        <dbReference type="ARBA" id="ARBA00022729"/>
    </source>
</evidence>
<dbReference type="InterPro" id="IPR006059">
    <property type="entry name" value="SBP"/>
</dbReference>
<organism evidence="6 7">
    <name type="scientific">Gordoniibacillus kamchatkensis</name>
    <dbReference type="NCBI Taxonomy" id="1590651"/>
    <lineage>
        <taxon>Bacteria</taxon>
        <taxon>Bacillati</taxon>
        <taxon>Bacillota</taxon>
        <taxon>Bacilli</taxon>
        <taxon>Bacillales</taxon>
        <taxon>Paenibacillaceae</taxon>
        <taxon>Gordoniibacillus</taxon>
    </lineage>
</organism>
<evidence type="ECO:0000313" key="7">
    <source>
        <dbReference type="Proteomes" id="UP000031967"/>
    </source>
</evidence>
<evidence type="ECO:0000313" key="6">
    <source>
        <dbReference type="EMBL" id="KIL38965.1"/>
    </source>
</evidence>
<dbReference type="Gene3D" id="3.40.190.10">
    <property type="entry name" value="Periplasmic binding protein-like II"/>
    <property type="match status" value="2"/>
</dbReference>
<keyword evidence="3" id="KW-0472">Membrane</keyword>